<dbReference type="OrthoDB" id="3783962at2759"/>
<evidence type="ECO:0000313" key="2">
    <source>
        <dbReference type="EMBL" id="KAF2794416.1"/>
    </source>
</evidence>
<keyword evidence="1" id="KW-0732">Signal</keyword>
<protein>
    <recommendedName>
        <fullName evidence="4">Lytic polysaccharide monooxygenase</fullName>
    </recommendedName>
</protein>
<reference evidence="2" key="1">
    <citation type="journal article" date="2020" name="Stud. Mycol.">
        <title>101 Dothideomycetes genomes: a test case for predicting lifestyles and emergence of pathogens.</title>
        <authorList>
            <person name="Haridas S."/>
            <person name="Albert R."/>
            <person name="Binder M."/>
            <person name="Bloem J."/>
            <person name="Labutti K."/>
            <person name="Salamov A."/>
            <person name="Andreopoulos B."/>
            <person name="Baker S."/>
            <person name="Barry K."/>
            <person name="Bills G."/>
            <person name="Bluhm B."/>
            <person name="Cannon C."/>
            <person name="Castanera R."/>
            <person name="Culley D."/>
            <person name="Daum C."/>
            <person name="Ezra D."/>
            <person name="Gonzalez J."/>
            <person name="Henrissat B."/>
            <person name="Kuo A."/>
            <person name="Liang C."/>
            <person name="Lipzen A."/>
            <person name="Lutzoni F."/>
            <person name="Magnuson J."/>
            <person name="Mondo S."/>
            <person name="Nolan M."/>
            <person name="Ohm R."/>
            <person name="Pangilinan J."/>
            <person name="Park H.-J."/>
            <person name="Ramirez L."/>
            <person name="Alfaro M."/>
            <person name="Sun H."/>
            <person name="Tritt A."/>
            <person name="Yoshinaga Y."/>
            <person name="Zwiers L.-H."/>
            <person name="Turgeon B."/>
            <person name="Goodwin S."/>
            <person name="Spatafora J."/>
            <person name="Crous P."/>
            <person name="Grigoriev I."/>
        </authorList>
    </citation>
    <scope>NUCLEOTIDE SEQUENCE</scope>
    <source>
        <strain evidence="2">CBS 109.77</strain>
    </source>
</reference>
<evidence type="ECO:0000313" key="3">
    <source>
        <dbReference type="Proteomes" id="UP000799757"/>
    </source>
</evidence>
<evidence type="ECO:0000256" key="1">
    <source>
        <dbReference type="SAM" id="SignalP"/>
    </source>
</evidence>
<evidence type="ECO:0008006" key="4">
    <source>
        <dbReference type="Google" id="ProtNLM"/>
    </source>
</evidence>
<gene>
    <name evidence="2" type="ORF">K505DRAFT_417118</name>
</gene>
<dbReference type="Proteomes" id="UP000799757">
    <property type="component" value="Unassembled WGS sequence"/>
</dbReference>
<keyword evidence="3" id="KW-1185">Reference proteome</keyword>
<feature type="chain" id="PRO_5025387360" description="Lytic polysaccharide monooxygenase" evidence="1">
    <location>
        <begin position="32"/>
        <end position="253"/>
    </location>
</feature>
<dbReference type="EMBL" id="MU001891">
    <property type="protein sequence ID" value="KAF2794416.1"/>
    <property type="molecule type" value="Genomic_DNA"/>
</dbReference>
<accession>A0A6A6XD89</accession>
<name>A0A6A6XD89_9PLEO</name>
<feature type="signal peptide" evidence="1">
    <location>
        <begin position="1"/>
        <end position="31"/>
    </location>
</feature>
<proteinExistence type="predicted"/>
<sequence length="253" mass="27872">MRAISLLPSSPCLAHLLFIFRLFSLFPLGLSQESTQPSPIEQKILHPARDDVLEAGGIFTIQWTADPHFANVTLEVWDKTSWGYSRDFGTLCYHWINPFCGTIVSHAPNTGSYQWHIPKPGSDFPRKQRVFWIKMYVDDYLHPEIGNKDPVLSYSSNFCFAPEPGQDAGVGESSTTALASSAMPDVQQQGTVFVTVHDTATTYIGATTRPFNASATATGAPNRNITDSAPIHGAAPRMRQTLPTIVLLFLGLF</sequence>
<dbReference type="AlphaFoldDB" id="A0A6A6XD89"/>
<organism evidence="2 3">
    <name type="scientific">Melanomma pulvis-pyrius CBS 109.77</name>
    <dbReference type="NCBI Taxonomy" id="1314802"/>
    <lineage>
        <taxon>Eukaryota</taxon>
        <taxon>Fungi</taxon>
        <taxon>Dikarya</taxon>
        <taxon>Ascomycota</taxon>
        <taxon>Pezizomycotina</taxon>
        <taxon>Dothideomycetes</taxon>
        <taxon>Pleosporomycetidae</taxon>
        <taxon>Pleosporales</taxon>
        <taxon>Melanommataceae</taxon>
        <taxon>Melanomma</taxon>
    </lineage>
</organism>